<sequence length="251" mass="28171">MALCIKPHRVPNAIFRRHLSSPAIVPLLHTVTVVRFAHKMWMIIVFCCFVVCTASETSVSNLYMDTLLKIDGPPGNEDYFEVPEFNVTVRKYGVVNPKLSVTFRDGSLLNCGTLERRGDCEGPVRLVGSAYIKCTVLLRGFEVLYRGGEYTFHFGTSIGGPASVDASILDTKAKVEFRHFKGNQTEEVRVTVDEVGIQLGHLMPYVKYVPQEIMFRDAVQSKMNETLSNVIPEILADRIIFAMDHVNFPLP</sequence>
<dbReference type="VEuPathDB" id="VectorBase:ISCI010983"/>
<proteinExistence type="predicted"/>
<gene>
    <name evidence="1" type="ORF">IscW_ISCW010983</name>
</gene>
<dbReference type="EMBL" id="DS862391">
    <property type="protein sequence ID" value="EEC14147.1"/>
    <property type="molecule type" value="Genomic_DNA"/>
</dbReference>
<evidence type="ECO:0000313" key="2">
    <source>
        <dbReference type="EnsemblMetazoa" id="ISCW010983-PA"/>
    </source>
</evidence>
<reference evidence="1 3" key="1">
    <citation type="submission" date="2008-03" db="EMBL/GenBank/DDBJ databases">
        <title>Annotation of Ixodes scapularis.</title>
        <authorList>
            <consortium name="Ixodes scapularis Genome Project Consortium"/>
            <person name="Caler E."/>
            <person name="Hannick L.I."/>
            <person name="Bidwell S."/>
            <person name="Joardar V."/>
            <person name="Thiagarajan M."/>
            <person name="Amedeo P."/>
            <person name="Galinsky K.J."/>
            <person name="Schobel S."/>
            <person name="Inman J."/>
            <person name="Hostetler J."/>
            <person name="Miller J."/>
            <person name="Hammond M."/>
            <person name="Megy K."/>
            <person name="Lawson D."/>
            <person name="Kodira C."/>
            <person name="Sutton G."/>
            <person name="Meyer J."/>
            <person name="Hill C.A."/>
            <person name="Birren B."/>
            <person name="Nene V."/>
            <person name="Collins F."/>
            <person name="Alarcon-Chaidez F."/>
            <person name="Wikel S."/>
            <person name="Strausberg R."/>
        </authorList>
    </citation>
    <scope>NUCLEOTIDE SEQUENCE [LARGE SCALE GENOMIC DNA]</scope>
    <source>
        <strain evidence="3">Wikel</strain>
        <strain evidence="1">Wikel colony</strain>
    </source>
</reference>
<name>B7Q5M5_IXOSC</name>
<dbReference type="EMBL" id="ABJB010736776">
    <property type="status" value="NOT_ANNOTATED_CDS"/>
    <property type="molecule type" value="Genomic_DNA"/>
</dbReference>
<dbReference type="AlphaFoldDB" id="B7Q5M5"/>
<dbReference type="OrthoDB" id="10411259at2759"/>
<evidence type="ECO:0000313" key="3">
    <source>
        <dbReference type="Proteomes" id="UP000001555"/>
    </source>
</evidence>
<dbReference type="PaxDb" id="6945-B7Q5M5"/>
<dbReference type="EMBL" id="ABJB010592006">
    <property type="status" value="NOT_ANNOTATED_CDS"/>
    <property type="molecule type" value="Genomic_DNA"/>
</dbReference>
<reference evidence="2" key="2">
    <citation type="submission" date="2020-05" db="UniProtKB">
        <authorList>
            <consortium name="EnsemblMetazoa"/>
        </authorList>
    </citation>
    <scope>IDENTIFICATION</scope>
    <source>
        <strain evidence="2">wikel</strain>
    </source>
</reference>
<dbReference type="EMBL" id="ABJB010458940">
    <property type="status" value="NOT_ANNOTATED_CDS"/>
    <property type="molecule type" value="Genomic_DNA"/>
</dbReference>
<keyword evidence="3" id="KW-1185">Reference proteome</keyword>
<dbReference type="Proteomes" id="UP000001555">
    <property type="component" value="Unassembled WGS sequence"/>
</dbReference>
<accession>B7Q5M5</accession>
<evidence type="ECO:0000313" key="1">
    <source>
        <dbReference type="EMBL" id="EEC14147.1"/>
    </source>
</evidence>
<dbReference type="VEuPathDB" id="VectorBase:ISCW010983"/>
<dbReference type="EMBL" id="ABJB011125631">
    <property type="status" value="NOT_ANNOTATED_CDS"/>
    <property type="molecule type" value="Genomic_DNA"/>
</dbReference>
<dbReference type="EnsemblMetazoa" id="ISCW010983-RA">
    <property type="protein sequence ID" value="ISCW010983-PA"/>
    <property type="gene ID" value="ISCW010983"/>
</dbReference>
<organism>
    <name type="scientific">Ixodes scapularis</name>
    <name type="common">Black-legged tick</name>
    <name type="synonym">Deer tick</name>
    <dbReference type="NCBI Taxonomy" id="6945"/>
    <lineage>
        <taxon>Eukaryota</taxon>
        <taxon>Metazoa</taxon>
        <taxon>Ecdysozoa</taxon>
        <taxon>Arthropoda</taxon>
        <taxon>Chelicerata</taxon>
        <taxon>Arachnida</taxon>
        <taxon>Acari</taxon>
        <taxon>Parasitiformes</taxon>
        <taxon>Ixodida</taxon>
        <taxon>Ixodoidea</taxon>
        <taxon>Ixodidae</taxon>
        <taxon>Ixodinae</taxon>
        <taxon>Ixodes</taxon>
    </lineage>
</organism>
<dbReference type="HOGENOM" id="CLU_1108135_0_0_1"/>
<dbReference type="EMBL" id="ABJB010294029">
    <property type="status" value="NOT_ANNOTATED_CDS"/>
    <property type="molecule type" value="Genomic_DNA"/>
</dbReference>
<dbReference type="VEuPathDB" id="VectorBase:ISCP_034085"/>
<protein>
    <submittedName>
        <fullName evidence="1 2">Uncharacterized protein</fullName>
    </submittedName>
</protein>
<dbReference type="InParanoid" id="B7Q5M5"/>